<name>A0A240BZW0_9STAP</name>
<reference evidence="3 4" key="2">
    <citation type="submission" date="2017-06" db="EMBL/GenBank/DDBJ databases">
        <authorList>
            <consortium name="Pathogen Informatics"/>
        </authorList>
    </citation>
    <scope>NUCLEOTIDE SEQUENCE [LARGE SCALE GENOMIC DNA]</scope>
    <source>
        <strain evidence="3 4">NCTC13833</strain>
    </source>
</reference>
<keyword evidence="1" id="KW-1133">Transmembrane helix</keyword>
<reference evidence="2" key="1">
    <citation type="journal article" date="2014" name="Int. J. Syst. Evol. Microbiol.">
        <title>Complete genome of a new Firmicutes species belonging to the dominant human colonic microbiota ('Ruminococcus bicirculans') reveals two chromosomes and a selective capacity to utilize plant glucans.</title>
        <authorList>
            <consortium name="NISC Comparative Sequencing Program"/>
            <person name="Wegmann U."/>
            <person name="Louis P."/>
            <person name="Goesmann A."/>
            <person name="Henrissat B."/>
            <person name="Duncan S.H."/>
            <person name="Flint H.J."/>
        </authorList>
    </citation>
    <scope>NUCLEOTIDE SEQUENCE</scope>
    <source>
        <strain evidence="2">CCM 4175</strain>
    </source>
</reference>
<keyword evidence="5" id="KW-1185">Reference proteome</keyword>
<dbReference type="Proteomes" id="UP000652995">
    <property type="component" value="Unassembled WGS sequence"/>
</dbReference>
<evidence type="ECO:0000313" key="4">
    <source>
        <dbReference type="Proteomes" id="UP000243706"/>
    </source>
</evidence>
<reference evidence="2" key="4">
    <citation type="submission" date="2024-05" db="EMBL/GenBank/DDBJ databases">
        <authorList>
            <person name="Sun Q."/>
            <person name="Sedlacek I."/>
        </authorList>
    </citation>
    <scope>NUCLEOTIDE SEQUENCE</scope>
    <source>
        <strain evidence="2">CCM 4175</strain>
    </source>
</reference>
<gene>
    <name evidence="2" type="ORF">GCM10007183_05220</name>
    <name evidence="3" type="ORF">SAMEA4412661_00436</name>
</gene>
<dbReference type="EMBL" id="LT906464">
    <property type="protein sequence ID" value="SNW00388.1"/>
    <property type="molecule type" value="Genomic_DNA"/>
</dbReference>
<dbReference type="EMBL" id="BMCB01000003">
    <property type="protein sequence ID" value="GGA83986.1"/>
    <property type="molecule type" value="Genomic_DNA"/>
</dbReference>
<evidence type="ECO:0000313" key="3">
    <source>
        <dbReference type="EMBL" id="SNW00388.1"/>
    </source>
</evidence>
<protein>
    <submittedName>
        <fullName evidence="3">Filamentation induced by cAMP protein Fic</fullName>
    </submittedName>
</protein>
<keyword evidence="1" id="KW-0472">Membrane</keyword>
<evidence type="ECO:0000256" key="1">
    <source>
        <dbReference type="SAM" id="Phobius"/>
    </source>
</evidence>
<keyword evidence="1" id="KW-0812">Transmembrane</keyword>
<reference evidence="5" key="3">
    <citation type="journal article" date="2019" name="Int. J. Syst. Evol. Microbiol.">
        <title>The Global Catalogue of Microorganisms (GCM) 10K type strain sequencing project: providing services to taxonomists for standard genome sequencing and annotation.</title>
        <authorList>
            <consortium name="The Broad Institute Genomics Platform"/>
            <consortium name="The Broad Institute Genome Sequencing Center for Infectious Disease"/>
            <person name="Wu L."/>
            <person name="Ma J."/>
        </authorList>
    </citation>
    <scope>NUCLEOTIDE SEQUENCE [LARGE SCALE GENOMIC DNA]</scope>
    <source>
        <strain evidence="5">CCM 4175</strain>
    </source>
</reference>
<evidence type="ECO:0000313" key="2">
    <source>
        <dbReference type="EMBL" id="GGA83986.1"/>
    </source>
</evidence>
<dbReference type="AlphaFoldDB" id="A0A240BZW0"/>
<organism evidence="3 4">
    <name type="scientific">Staphylococcus muscae</name>
    <dbReference type="NCBI Taxonomy" id="1294"/>
    <lineage>
        <taxon>Bacteria</taxon>
        <taxon>Bacillati</taxon>
        <taxon>Bacillota</taxon>
        <taxon>Bacilli</taxon>
        <taxon>Bacillales</taxon>
        <taxon>Staphylococcaceae</taxon>
        <taxon>Staphylococcus</taxon>
    </lineage>
</organism>
<dbReference type="RefSeq" id="WP_229709391.1">
    <property type="nucleotide sequence ID" value="NZ_BMCB01000003.1"/>
</dbReference>
<evidence type="ECO:0000313" key="5">
    <source>
        <dbReference type="Proteomes" id="UP000652995"/>
    </source>
</evidence>
<feature type="transmembrane region" description="Helical" evidence="1">
    <location>
        <begin position="137"/>
        <end position="158"/>
    </location>
</feature>
<dbReference type="Proteomes" id="UP000243706">
    <property type="component" value="Chromosome 1"/>
</dbReference>
<accession>A0A240BZW0</accession>
<sequence>MEYMYKIFYKKPHFFEEEYNKRLTAPNAELINLTIKPYKTKDKYQLYYIPTSKILNLVIDIEKNNSKLLEYTSNLPEVATDSLHKDMIVNELFSTNQIEGVKSSKQEIVNSMKEIMESGLSNINRRMVIFKEKTCTLILRTGLYCINSLIMINIMTAVSY</sequence>
<proteinExistence type="predicted"/>